<reference evidence="1" key="1">
    <citation type="submission" date="2023-10" db="EMBL/GenBank/DDBJ databases">
        <authorList>
            <person name="Rodriguez Cubillos JULIANA M."/>
            <person name="De Vega J."/>
        </authorList>
    </citation>
    <scope>NUCLEOTIDE SEQUENCE</scope>
</reference>
<sequence>MNSEMQTSKDGLLSETSCPNMLFPEQANEEVELTIRDPVNSQTKGRQKDDAKLPKSGRIKSSLELSMNDSQEKDAIVKYVKNLVIYNRRSCAQAENKRGRS</sequence>
<evidence type="ECO:0000313" key="1">
    <source>
        <dbReference type="EMBL" id="CAJ2643986.1"/>
    </source>
</evidence>
<gene>
    <name evidence="1" type="ORF">MILVUS5_LOCUS13113</name>
</gene>
<proteinExistence type="predicted"/>
<accession>A0ACB0JG15</accession>
<keyword evidence="2" id="KW-1185">Reference proteome</keyword>
<protein>
    <submittedName>
        <fullName evidence="1">Uncharacterized protein</fullName>
    </submittedName>
</protein>
<dbReference type="EMBL" id="CASHSV030000034">
    <property type="protein sequence ID" value="CAJ2643986.1"/>
    <property type="molecule type" value="Genomic_DNA"/>
</dbReference>
<evidence type="ECO:0000313" key="2">
    <source>
        <dbReference type="Proteomes" id="UP001177021"/>
    </source>
</evidence>
<organism evidence="1 2">
    <name type="scientific">Trifolium pratense</name>
    <name type="common">Red clover</name>
    <dbReference type="NCBI Taxonomy" id="57577"/>
    <lineage>
        <taxon>Eukaryota</taxon>
        <taxon>Viridiplantae</taxon>
        <taxon>Streptophyta</taxon>
        <taxon>Embryophyta</taxon>
        <taxon>Tracheophyta</taxon>
        <taxon>Spermatophyta</taxon>
        <taxon>Magnoliopsida</taxon>
        <taxon>eudicotyledons</taxon>
        <taxon>Gunneridae</taxon>
        <taxon>Pentapetalae</taxon>
        <taxon>rosids</taxon>
        <taxon>fabids</taxon>
        <taxon>Fabales</taxon>
        <taxon>Fabaceae</taxon>
        <taxon>Papilionoideae</taxon>
        <taxon>50 kb inversion clade</taxon>
        <taxon>NPAAA clade</taxon>
        <taxon>Hologalegina</taxon>
        <taxon>IRL clade</taxon>
        <taxon>Trifolieae</taxon>
        <taxon>Trifolium</taxon>
    </lineage>
</organism>
<dbReference type="Proteomes" id="UP001177021">
    <property type="component" value="Unassembled WGS sequence"/>
</dbReference>
<name>A0ACB0JG15_TRIPR</name>
<comment type="caution">
    <text evidence="1">The sequence shown here is derived from an EMBL/GenBank/DDBJ whole genome shotgun (WGS) entry which is preliminary data.</text>
</comment>